<feature type="transmembrane region" description="Helical" evidence="1">
    <location>
        <begin position="414"/>
        <end position="435"/>
    </location>
</feature>
<keyword evidence="1" id="KW-1133">Transmembrane helix</keyword>
<evidence type="ECO:0008006" key="4">
    <source>
        <dbReference type="Google" id="ProtNLM"/>
    </source>
</evidence>
<dbReference type="EMBL" id="MGBG01000019">
    <property type="protein sequence ID" value="OGK64581.1"/>
    <property type="molecule type" value="Genomic_DNA"/>
</dbReference>
<feature type="transmembrane region" description="Helical" evidence="1">
    <location>
        <begin position="309"/>
        <end position="331"/>
    </location>
</feature>
<organism evidence="2 3">
    <name type="scientific">Candidatus Roizmanbacteria bacterium RIFOXYA1_FULL_41_12</name>
    <dbReference type="NCBI Taxonomy" id="1802082"/>
    <lineage>
        <taxon>Bacteria</taxon>
        <taxon>Candidatus Roizmaniibacteriota</taxon>
    </lineage>
</organism>
<gene>
    <name evidence="2" type="ORF">A2209_03325</name>
</gene>
<keyword evidence="1" id="KW-0472">Membrane</keyword>
<feature type="transmembrane region" description="Helical" evidence="1">
    <location>
        <begin position="338"/>
        <end position="361"/>
    </location>
</feature>
<feature type="transmembrane region" description="Helical" evidence="1">
    <location>
        <begin position="95"/>
        <end position="113"/>
    </location>
</feature>
<sequence length="962" mass="111580">MLITKLKKQLPLLLLLFLVVMIAIANYVPGTWLTGWDNLHPEFDFALNAKRAFNSVWQEYQGLGLLSGMAHAADFFRVLFLWLMSPIIPDQFSRYFYHFLMLLLGSLGVFFFTKNWLLHKNNKHRSLLALLSASFYLLNFGTVQYFFTPFEPFSTFWGFFPWEVYVLFQYLFHPSRRHLLILAVVNLLTSAQAYVQPLFVVYASVVGLMSLGYLRTGWSVISLKKVIFAGLTILLINSYWLLPNVYFVLTKVEVTQNAMNNRMNTERFFQWSKSHGNLKDFVLLRNIPFDSSATSDQGYDYMKSWREYFTFPLVELISAVFFVLGAIGLFVRSRFRTYFLPSFILIAVGLLSQTPVVDLANQAIRQLPLVSQILRNPFTKLVVPLVFLISIGIGLFLEKIFYWLKEHALPVREILFLLFGLVIFISLPSFAGNLFSDKVRQKIPQEYFALFDFFKTQEPNRRIMNLPQDSYWGWGSYRWGTLGSGFLWYGIEQPIMDRAFDVWSTELEGYYWELVYALRVRDRQLFDQVVNKYNVGYVIYDQDYLPSDIINLLNLRKQQDLLKNSDKYRLVWHQGSVFVYEVIDSLSWLRASDRLPGSVTSPRFLNFDSVYHQVGDYYTGGKIDLFYPYASLFASRFSDEASFSVKETTNNYLFTTQIPISRYRLILPESINQRQPKQFTADKLIYNLPKKSAGSLGNMITDLDYQENQYYPNSNQGKIGNSFQTVKSDKLLTYAKNLTLDTWWTLPEASPGAYLLSIKSRKLSGFPLTLTVTSLNNQHKYLLTFLNDSSKSVTEYFVLPPFETFDQGLEIRINNHSFNNTPSVSEVSFMGLTPVPFSYLTGIRLQQIETVKSAKSKNIVINKLSYWQYQGFLPDEFSNNLILSQAFDPGWRAYLNGRELKEHVLVNNWANGWVIPEDESGEVKIIFWPQYLQFLGFGLLIITFVLISFHFGNGTNKPKNSL</sequence>
<proteinExistence type="predicted"/>
<evidence type="ECO:0000313" key="3">
    <source>
        <dbReference type="Proteomes" id="UP000178450"/>
    </source>
</evidence>
<accession>A0A1F7K9R2</accession>
<evidence type="ECO:0000313" key="2">
    <source>
        <dbReference type="EMBL" id="OGK64581.1"/>
    </source>
</evidence>
<feature type="transmembrane region" description="Helical" evidence="1">
    <location>
        <begin position="193"/>
        <end position="214"/>
    </location>
</feature>
<comment type="caution">
    <text evidence="2">The sequence shown here is derived from an EMBL/GenBank/DDBJ whole genome shotgun (WGS) entry which is preliminary data.</text>
</comment>
<feature type="transmembrane region" description="Helical" evidence="1">
    <location>
        <begin position="381"/>
        <end position="402"/>
    </location>
</feature>
<dbReference type="Proteomes" id="UP000178450">
    <property type="component" value="Unassembled WGS sequence"/>
</dbReference>
<keyword evidence="1" id="KW-0812">Transmembrane</keyword>
<feature type="transmembrane region" description="Helical" evidence="1">
    <location>
        <begin position="931"/>
        <end position="952"/>
    </location>
</feature>
<feature type="transmembrane region" description="Helical" evidence="1">
    <location>
        <begin position="226"/>
        <end position="249"/>
    </location>
</feature>
<dbReference type="AlphaFoldDB" id="A0A1F7K9R2"/>
<name>A0A1F7K9R2_9BACT</name>
<protein>
    <recommendedName>
        <fullName evidence="4">Membrane protein 6-pyruvoyl-tetrahydropterin synthase-related domain-containing protein</fullName>
    </recommendedName>
</protein>
<reference evidence="2 3" key="1">
    <citation type="journal article" date="2016" name="Nat. Commun.">
        <title>Thousands of microbial genomes shed light on interconnected biogeochemical processes in an aquifer system.</title>
        <authorList>
            <person name="Anantharaman K."/>
            <person name="Brown C.T."/>
            <person name="Hug L.A."/>
            <person name="Sharon I."/>
            <person name="Castelle C.J."/>
            <person name="Probst A.J."/>
            <person name="Thomas B.C."/>
            <person name="Singh A."/>
            <person name="Wilkins M.J."/>
            <person name="Karaoz U."/>
            <person name="Brodie E.L."/>
            <person name="Williams K.H."/>
            <person name="Hubbard S.S."/>
            <person name="Banfield J.F."/>
        </authorList>
    </citation>
    <scope>NUCLEOTIDE SEQUENCE [LARGE SCALE GENOMIC DNA]</scope>
</reference>
<feature type="transmembrane region" description="Helical" evidence="1">
    <location>
        <begin position="125"/>
        <end position="147"/>
    </location>
</feature>
<evidence type="ECO:0000256" key="1">
    <source>
        <dbReference type="SAM" id="Phobius"/>
    </source>
</evidence>